<sequence>MSGYMRMGWVRHGLTSWNKAGRIQGLTDVPLSAEGKMQAHRLAYRLTRESWVWNGVVASDLERARTTGQILAERLGIPLLTDERLRERSFGSAEGTTEEERIARWGKEWRKSVPDQEQDASVRARARDFVEEFSERHAGESWLVVTHGSFLAQMLFALETGVDDKHILNLSLTILDRENGRWKALLHNCTEHLNDSYV</sequence>
<dbReference type="AlphaFoldDB" id="A0A841TEZ0"/>
<dbReference type="SMART" id="SM00855">
    <property type="entry name" value="PGAM"/>
    <property type="match status" value="1"/>
</dbReference>
<evidence type="ECO:0000256" key="3">
    <source>
        <dbReference type="PIRSR" id="PIRSR613078-2"/>
    </source>
</evidence>
<evidence type="ECO:0000313" key="5">
    <source>
        <dbReference type="Proteomes" id="UP000574133"/>
    </source>
</evidence>
<evidence type="ECO:0000313" key="4">
    <source>
        <dbReference type="EMBL" id="MBB6679592.1"/>
    </source>
</evidence>
<feature type="active site" description="Proton donor/acceptor" evidence="2">
    <location>
        <position position="87"/>
    </location>
</feature>
<reference evidence="4 5" key="1">
    <citation type="submission" date="2020-08" db="EMBL/GenBank/DDBJ databases">
        <title>Cohnella phylogeny.</title>
        <authorList>
            <person name="Dunlap C."/>
        </authorList>
    </citation>
    <scope>NUCLEOTIDE SEQUENCE [LARGE SCALE GENOMIC DNA]</scope>
    <source>
        <strain evidence="4 5">DSM 103658</strain>
    </source>
</reference>
<organism evidence="4 5">
    <name type="scientific">Cohnella lubricantis</name>
    <dbReference type="NCBI Taxonomy" id="2163172"/>
    <lineage>
        <taxon>Bacteria</taxon>
        <taxon>Bacillati</taxon>
        <taxon>Bacillota</taxon>
        <taxon>Bacilli</taxon>
        <taxon>Bacillales</taxon>
        <taxon>Paenibacillaceae</taxon>
        <taxon>Cohnella</taxon>
    </lineage>
</organism>
<dbReference type="GO" id="GO:0045820">
    <property type="term" value="P:negative regulation of glycolytic process"/>
    <property type="evidence" value="ECO:0007669"/>
    <property type="project" value="TreeGrafter"/>
</dbReference>
<evidence type="ECO:0000256" key="2">
    <source>
        <dbReference type="PIRSR" id="PIRSR613078-1"/>
    </source>
</evidence>
<keyword evidence="1" id="KW-0378">Hydrolase</keyword>
<dbReference type="InterPro" id="IPR051695">
    <property type="entry name" value="Phosphoglycerate_Mutase"/>
</dbReference>
<protein>
    <submittedName>
        <fullName evidence="4">Histidine phosphatase family protein</fullName>
    </submittedName>
</protein>
<dbReference type="Proteomes" id="UP000574133">
    <property type="component" value="Unassembled WGS sequence"/>
</dbReference>
<dbReference type="RefSeq" id="WP_185180851.1">
    <property type="nucleotide sequence ID" value="NZ_CBCSEP010000020.1"/>
</dbReference>
<name>A0A841TEZ0_9BACL</name>
<dbReference type="Pfam" id="PF00300">
    <property type="entry name" value="His_Phos_1"/>
    <property type="match status" value="1"/>
</dbReference>
<dbReference type="GO" id="GO:0004331">
    <property type="term" value="F:fructose-2,6-bisphosphate 2-phosphatase activity"/>
    <property type="evidence" value="ECO:0007669"/>
    <property type="project" value="TreeGrafter"/>
</dbReference>
<dbReference type="InterPro" id="IPR013078">
    <property type="entry name" value="His_Pase_superF_clade-1"/>
</dbReference>
<dbReference type="PANTHER" id="PTHR46517">
    <property type="entry name" value="FRUCTOSE-2,6-BISPHOSPHATASE TIGAR"/>
    <property type="match status" value="1"/>
</dbReference>
<dbReference type="EMBL" id="JACJVN010000095">
    <property type="protein sequence ID" value="MBB6679592.1"/>
    <property type="molecule type" value="Genomic_DNA"/>
</dbReference>
<dbReference type="GO" id="GO:0043456">
    <property type="term" value="P:regulation of pentose-phosphate shunt"/>
    <property type="evidence" value="ECO:0007669"/>
    <property type="project" value="TreeGrafter"/>
</dbReference>
<proteinExistence type="predicted"/>
<feature type="binding site" evidence="3">
    <location>
        <position position="63"/>
    </location>
    <ligand>
        <name>substrate</name>
    </ligand>
</feature>
<accession>A0A841TEZ0</accession>
<comment type="caution">
    <text evidence="4">The sequence shown here is derived from an EMBL/GenBank/DDBJ whole genome shotgun (WGS) entry which is preliminary data.</text>
</comment>
<gene>
    <name evidence="4" type="ORF">H4Q31_20115</name>
</gene>
<feature type="binding site" evidence="3">
    <location>
        <begin position="11"/>
        <end position="18"/>
    </location>
    <ligand>
        <name>substrate</name>
    </ligand>
</feature>
<dbReference type="Gene3D" id="3.40.50.1240">
    <property type="entry name" value="Phosphoglycerate mutase-like"/>
    <property type="match status" value="1"/>
</dbReference>
<evidence type="ECO:0000256" key="1">
    <source>
        <dbReference type="ARBA" id="ARBA00022801"/>
    </source>
</evidence>
<feature type="active site" description="Tele-phosphohistidine intermediate" evidence="2">
    <location>
        <position position="12"/>
    </location>
</feature>
<dbReference type="SUPFAM" id="SSF53254">
    <property type="entry name" value="Phosphoglycerate mutase-like"/>
    <property type="match status" value="1"/>
</dbReference>
<dbReference type="InterPro" id="IPR029033">
    <property type="entry name" value="His_PPase_superfam"/>
</dbReference>
<dbReference type="CDD" id="cd07067">
    <property type="entry name" value="HP_PGM_like"/>
    <property type="match status" value="1"/>
</dbReference>
<dbReference type="PANTHER" id="PTHR46517:SF1">
    <property type="entry name" value="FRUCTOSE-2,6-BISPHOSPHATASE TIGAR"/>
    <property type="match status" value="1"/>
</dbReference>
<dbReference type="GO" id="GO:0005829">
    <property type="term" value="C:cytosol"/>
    <property type="evidence" value="ECO:0007669"/>
    <property type="project" value="TreeGrafter"/>
</dbReference>
<keyword evidence="5" id="KW-1185">Reference proteome</keyword>